<keyword evidence="2" id="KW-0812">Transmembrane</keyword>
<accession>A0ABW2KC54</accession>
<reference evidence="5" key="1">
    <citation type="journal article" date="2019" name="Int. J. Syst. Evol. Microbiol.">
        <title>The Global Catalogue of Microorganisms (GCM) 10K type strain sequencing project: providing services to taxonomists for standard genome sequencing and annotation.</title>
        <authorList>
            <consortium name="The Broad Institute Genomics Platform"/>
            <consortium name="The Broad Institute Genome Sequencing Center for Infectious Disease"/>
            <person name="Wu L."/>
            <person name="Ma J."/>
        </authorList>
    </citation>
    <scope>NUCLEOTIDE SEQUENCE [LARGE SCALE GENOMIC DNA]</scope>
    <source>
        <strain evidence="5">CGMCC 4.7382</strain>
    </source>
</reference>
<gene>
    <name evidence="4" type="ORF">ACFQRF_07280</name>
</gene>
<feature type="region of interest" description="Disordered" evidence="1">
    <location>
        <begin position="435"/>
        <end position="466"/>
    </location>
</feature>
<dbReference type="EMBL" id="JBHTBH010000003">
    <property type="protein sequence ID" value="MFC7327543.1"/>
    <property type="molecule type" value="Genomic_DNA"/>
</dbReference>
<feature type="transmembrane region" description="Helical" evidence="2">
    <location>
        <begin position="200"/>
        <end position="222"/>
    </location>
</feature>
<dbReference type="Pfam" id="PF25231">
    <property type="entry name" value="DUF7847"/>
    <property type="match status" value="1"/>
</dbReference>
<dbReference type="RefSeq" id="WP_379869911.1">
    <property type="nucleotide sequence ID" value="NZ_JBHTBH010000003.1"/>
</dbReference>
<keyword evidence="2" id="KW-1133">Transmembrane helix</keyword>
<feature type="transmembrane region" description="Helical" evidence="2">
    <location>
        <begin position="141"/>
        <end position="162"/>
    </location>
</feature>
<organism evidence="4 5">
    <name type="scientific">Marinactinospora rubrisoli</name>
    <dbReference type="NCBI Taxonomy" id="2715399"/>
    <lineage>
        <taxon>Bacteria</taxon>
        <taxon>Bacillati</taxon>
        <taxon>Actinomycetota</taxon>
        <taxon>Actinomycetes</taxon>
        <taxon>Streptosporangiales</taxon>
        <taxon>Nocardiopsidaceae</taxon>
        <taxon>Marinactinospora</taxon>
    </lineage>
</organism>
<proteinExistence type="predicted"/>
<keyword evidence="2" id="KW-0472">Membrane</keyword>
<evidence type="ECO:0000313" key="5">
    <source>
        <dbReference type="Proteomes" id="UP001596540"/>
    </source>
</evidence>
<feature type="transmembrane region" description="Helical" evidence="2">
    <location>
        <begin position="276"/>
        <end position="298"/>
    </location>
</feature>
<feature type="transmembrane region" description="Helical" evidence="2">
    <location>
        <begin position="329"/>
        <end position="351"/>
    </location>
</feature>
<dbReference type="InterPro" id="IPR057169">
    <property type="entry name" value="DUF7847"/>
</dbReference>
<feature type="compositionally biased region" description="Pro residues" evidence="1">
    <location>
        <begin position="450"/>
        <end position="466"/>
    </location>
</feature>
<comment type="caution">
    <text evidence="4">The sequence shown here is derived from an EMBL/GenBank/DDBJ whole genome shotgun (WGS) entry which is preliminary data.</text>
</comment>
<evidence type="ECO:0000313" key="4">
    <source>
        <dbReference type="EMBL" id="MFC7327543.1"/>
    </source>
</evidence>
<name>A0ABW2KC54_9ACTN</name>
<dbReference type="PANTHER" id="PTHR33133:SF1">
    <property type="entry name" value="EXPRESSED PROTEIN-RELATED"/>
    <property type="match status" value="1"/>
</dbReference>
<feature type="transmembrane region" description="Helical" evidence="2">
    <location>
        <begin position="242"/>
        <end position="270"/>
    </location>
</feature>
<feature type="transmembrane region" description="Helical" evidence="2">
    <location>
        <begin position="379"/>
        <end position="403"/>
    </location>
</feature>
<evidence type="ECO:0000259" key="3">
    <source>
        <dbReference type="Pfam" id="PF25231"/>
    </source>
</evidence>
<dbReference type="Proteomes" id="UP001596540">
    <property type="component" value="Unassembled WGS sequence"/>
</dbReference>
<evidence type="ECO:0000256" key="1">
    <source>
        <dbReference type="SAM" id="MobiDB-lite"/>
    </source>
</evidence>
<feature type="compositionally biased region" description="Gly residues" evidence="1">
    <location>
        <begin position="80"/>
        <end position="98"/>
    </location>
</feature>
<sequence length="466" mass="47462">MTQDGGPLWRAPGSRPDAPSGRPEQRPAAPEGEPHEAPHPDPGTRQPGSWAAPGGPTPPWEAPTGGGAPYGAGQPPHGGPPGHGGWGPPGGDPPGHGGPEWPAAGPPLPPRPGVVALRPLTLGDIFNGAFSYIRHNPRASLGLAVIVMAVASLLPALGYGSLTNDLLTFEEQLSDQTAVAPEELFPFSTFSTVSMLGGSLISFAAGTILSGLLAGVVGLAVLGRRVTLGEAVRAVRGRIGAVFGLGAITVLLSLLWFVLLMAVLTGGLLLTAVEPVSGVLVLVVGLVLATVLAAWVYIKLALAMPAVVLERVGPFHAIGRSWTLVRRSWWRVFGILLLAQIIAGVVANLLVTPFSLVSAVTPFIGADAPWVPVANAASVYLGSVISGAVTSPFAAGVTTLLYVDMRMRREGLDLRLRGAAASGRQVDVDVYRTTAAPAPPGYPPAAGQWPGPPGDGPAPGGPGGPA</sequence>
<protein>
    <submittedName>
        <fullName evidence="4">Glycerophosphoryl diester phosphodiesterase membrane domain-containing protein</fullName>
    </submittedName>
</protein>
<evidence type="ECO:0000256" key="2">
    <source>
        <dbReference type="SAM" id="Phobius"/>
    </source>
</evidence>
<dbReference type="PANTHER" id="PTHR33133">
    <property type="entry name" value="OS08G0107100 PROTEIN-RELATED"/>
    <property type="match status" value="1"/>
</dbReference>
<feature type="domain" description="DUF7847" evidence="3">
    <location>
        <begin position="193"/>
        <end position="403"/>
    </location>
</feature>
<keyword evidence="5" id="KW-1185">Reference proteome</keyword>
<feature type="region of interest" description="Disordered" evidence="1">
    <location>
        <begin position="1"/>
        <end position="112"/>
    </location>
</feature>